<dbReference type="CDD" id="cd13229">
    <property type="entry name" value="PH_TFIIH"/>
    <property type="match status" value="1"/>
</dbReference>
<feature type="domain" description="TFIIH p62 subunit N-terminal" evidence="3">
    <location>
        <begin position="23"/>
        <end position="104"/>
    </location>
</feature>
<dbReference type="STRING" id="31234.E3N9N3"/>
<accession>E3N9N3</accession>
<dbReference type="Gene3D" id="2.30.29.30">
    <property type="entry name" value="Pleckstrin-homology domain (PH domain)/Phosphotyrosine-binding domain (PTB)"/>
    <property type="match status" value="1"/>
</dbReference>
<evidence type="ECO:0000256" key="2">
    <source>
        <dbReference type="SAM" id="MobiDB-lite"/>
    </source>
</evidence>
<name>E3N9N3_CAERE</name>
<dbReference type="InParanoid" id="E3N9N3"/>
<dbReference type="GO" id="GO:0006289">
    <property type="term" value="P:nucleotide-excision repair"/>
    <property type="evidence" value="ECO:0007669"/>
    <property type="project" value="InterPro"/>
</dbReference>
<feature type="coiled-coil region" evidence="1">
    <location>
        <begin position="266"/>
        <end position="339"/>
    </location>
</feature>
<dbReference type="InterPro" id="IPR013876">
    <property type="entry name" value="TFIIH_BTF_p62_N"/>
</dbReference>
<dbReference type="SUPFAM" id="SSF50729">
    <property type="entry name" value="PH domain-like"/>
    <property type="match status" value="1"/>
</dbReference>
<feature type="coiled-coil region" evidence="1">
    <location>
        <begin position="155"/>
        <end position="200"/>
    </location>
</feature>
<organism evidence="5">
    <name type="scientific">Caenorhabditis remanei</name>
    <name type="common">Caenorhabditis vulgaris</name>
    <dbReference type="NCBI Taxonomy" id="31234"/>
    <lineage>
        <taxon>Eukaryota</taxon>
        <taxon>Metazoa</taxon>
        <taxon>Ecdysozoa</taxon>
        <taxon>Nematoda</taxon>
        <taxon>Chromadorea</taxon>
        <taxon>Rhabditida</taxon>
        <taxon>Rhabditina</taxon>
        <taxon>Rhabditomorpha</taxon>
        <taxon>Rhabditoidea</taxon>
        <taxon>Rhabditidae</taxon>
        <taxon>Peloderinae</taxon>
        <taxon>Caenorhabditis</taxon>
    </lineage>
</organism>
<dbReference type="PANTHER" id="PTHR12856">
    <property type="entry name" value="TRANSCRIPTION INITIATION FACTOR IIH-RELATED"/>
    <property type="match status" value="1"/>
</dbReference>
<dbReference type="InterPro" id="IPR011993">
    <property type="entry name" value="PH-like_dom_sf"/>
</dbReference>
<keyword evidence="5" id="KW-1185">Reference proteome</keyword>
<feature type="region of interest" description="Disordered" evidence="2">
    <location>
        <begin position="402"/>
        <end position="436"/>
    </location>
</feature>
<evidence type="ECO:0000259" key="3">
    <source>
        <dbReference type="Pfam" id="PF08567"/>
    </source>
</evidence>
<evidence type="ECO:0000256" key="1">
    <source>
        <dbReference type="SAM" id="Coils"/>
    </source>
</evidence>
<dbReference type="Proteomes" id="UP000008281">
    <property type="component" value="Unassembled WGS sequence"/>
</dbReference>
<dbReference type="Pfam" id="PF08567">
    <property type="entry name" value="PH_TFIIH"/>
    <property type="match status" value="1"/>
</dbReference>
<protein>
    <recommendedName>
        <fullName evidence="3">TFIIH p62 subunit N-terminal domain-containing protein</fullName>
    </recommendedName>
</protein>
<dbReference type="AlphaFoldDB" id="E3N9N3"/>
<dbReference type="eggNOG" id="KOG2074">
    <property type="taxonomic scope" value="Eukaryota"/>
</dbReference>
<reference evidence="4" key="1">
    <citation type="submission" date="2007-07" db="EMBL/GenBank/DDBJ databases">
        <title>PCAP assembly of the Caenorhabditis remanei genome.</title>
        <authorList>
            <consortium name="The Caenorhabditis remanei Sequencing Consortium"/>
            <person name="Wilson R.K."/>
        </authorList>
    </citation>
    <scope>NUCLEOTIDE SEQUENCE [LARGE SCALE GENOMIC DNA]</scope>
    <source>
        <strain evidence="4">PB4641</strain>
    </source>
</reference>
<evidence type="ECO:0000313" key="4">
    <source>
        <dbReference type="EMBL" id="EFO90432.1"/>
    </source>
</evidence>
<dbReference type="HOGENOM" id="CLU_044766_1_0_1"/>
<keyword evidence="1" id="KW-0175">Coiled coil</keyword>
<dbReference type="OrthoDB" id="360521at2759"/>
<dbReference type="InterPro" id="IPR027079">
    <property type="entry name" value="Tfb1/GTF2H1"/>
</dbReference>
<sequence>MTDESEALMSVDHVKYRKAGAGKSPVGRLAVFSDRIEWRDNASPEVFTWELTRIKGQRISPPHKSKVQLQLVLTNDEQAIFVFLNPGSSTEELVKERDGVKHKLMHALILNRRREKEHLRNLSAHNKNDDEVEDLYDCSSEDSVQHHANDREDTLIKQDATIKDLETKLAAADQKLVEQELKLQKELAERDAKIRKLEIELEATYIVAKLPRDDRCTEELIKCNAQILSISDHLESANSTIDELNSAMKKIRLFSKKKYADVEAANENHQDTIRIQQSRIDKFQEALKEAGAEYDEMKDRMEEGEMECARHLTDYEIKIQKLENTLEIQKLEIQKLEKEKIPEPTHLYIELGKLYMELQEAKRPHDDQLAVKDKEIEYFMKKLEAKDLEIQNLKDSVQMKMDGKDHGSEVMEKKAAIQDPVRLGVNYGNGDPDQDW</sequence>
<dbReference type="EMBL" id="DS268567">
    <property type="protein sequence ID" value="EFO90432.1"/>
    <property type="molecule type" value="Genomic_DNA"/>
</dbReference>
<gene>
    <name evidence="4" type="ORF">CRE_01317</name>
</gene>
<evidence type="ECO:0000313" key="5">
    <source>
        <dbReference type="Proteomes" id="UP000008281"/>
    </source>
</evidence>
<dbReference type="GO" id="GO:0000439">
    <property type="term" value="C:transcription factor TFIIH core complex"/>
    <property type="evidence" value="ECO:0007669"/>
    <property type="project" value="InterPro"/>
</dbReference>
<proteinExistence type="predicted"/>
<feature type="compositionally biased region" description="Basic and acidic residues" evidence="2">
    <location>
        <begin position="402"/>
        <end position="416"/>
    </location>
</feature>
<dbReference type="GO" id="GO:0006351">
    <property type="term" value="P:DNA-templated transcription"/>
    <property type="evidence" value="ECO:0007669"/>
    <property type="project" value="InterPro"/>
</dbReference>